<reference evidence="2 3" key="1">
    <citation type="submission" date="2015-11" db="EMBL/GenBank/DDBJ databases">
        <title>Draft Genome Sequence of the Strain BR 10423 (Rhizobium sp.) isolated from nodules of Mimosa pudica.</title>
        <authorList>
            <person name="Barauna A.C."/>
            <person name="Zilli J.E."/>
            <person name="Simoes-Araujo J.L."/>
            <person name="Reis V.M."/>
            <person name="James E.K."/>
            <person name="Reis F.B.Jr."/>
            <person name="Rouws L.F."/>
            <person name="Passos S.R."/>
            <person name="Gois S.R."/>
        </authorList>
    </citation>
    <scope>NUCLEOTIDE SEQUENCE [LARGE SCALE GENOMIC DNA]</scope>
    <source>
        <strain evidence="2 3">BR10423</strain>
    </source>
</reference>
<evidence type="ECO:0000313" key="3">
    <source>
        <dbReference type="Proteomes" id="UP000068164"/>
    </source>
</evidence>
<evidence type="ECO:0000313" key="2">
    <source>
        <dbReference type="EMBL" id="KWV52012.1"/>
    </source>
</evidence>
<sequence>MAQTRSGKGVGLMAGYGVQLWTIRQDVHQRCATRGHRAAPFLSNAGVLQVGVNDHGSARLVSDLLGQVTVIFKSAARAMDPETSGSSFAEQHVERPLLTPDGVRNLPASDELLFVGVCFIVHSVIAITNMNQLRSIDSEKSLDASDTTLRLFPYDRTTLPSPH</sequence>
<organism evidence="2 3">
    <name type="scientific">Rhizobium altiplani</name>
    <dbReference type="NCBI Taxonomy" id="1864509"/>
    <lineage>
        <taxon>Bacteria</taxon>
        <taxon>Pseudomonadati</taxon>
        <taxon>Pseudomonadota</taxon>
        <taxon>Alphaproteobacteria</taxon>
        <taxon>Hyphomicrobiales</taxon>
        <taxon>Rhizobiaceae</taxon>
        <taxon>Rhizobium/Agrobacterium group</taxon>
        <taxon>Rhizobium</taxon>
    </lineage>
</organism>
<evidence type="ECO:0000256" key="1">
    <source>
        <dbReference type="ARBA" id="ARBA00022971"/>
    </source>
</evidence>
<dbReference type="InterPro" id="IPR003688">
    <property type="entry name" value="TraG/VirD4"/>
</dbReference>
<dbReference type="AlphaFoldDB" id="A0A120FLB7"/>
<keyword evidence="1" id="KW-0184">Conjugation</keyword>
<dbReference type="InterPro" id="IPR027417">
    <property type="entry name" value="P-loop_NTPase"/>
</dbReference>
<keyword evidence="3" id="KW-1185">Reference proteome</keyword>
<dbReference type="GO" id="GO:0016020">
    <property type="term" value="C:membrane"/>
    <property type="evidence" value="ECO:0007669"/>
    <property type="project" value="InterPro"/>
</dbReference>
<dbReference type="Proteomes" id="UP000068164">
    <property type="component" value="Unassembled WGS sequence"/>
</dbReference>
<accession>A0A120FLB7</accession>
<gene>
    <name evidence="2" type="ORF">AS026_05445</name>
</gene>
<dbReference type="EMBL" id="LNCD01000075">
    <property type="protein sequence ID" value="KWV52012.1"/>
    <property type="molecule type" value="Genomic_DNA"/>
</dbReference>
<dbReference type="Gene3D" id="3.40.50.300">
    <property type="entry name" value="P-loop containing nucleotide triphosphate hydrolases"/>
    <property type="match status" value="1"/>
</dbReference>
<name>A0A120FLB7_9HYPH</name>
<dbReference type="Pfam" id="PF02534">
    <property type="entry name" value="T4SS-DNA_transf"/>
    <property type="match status" value="1"/>
</dbReference>
<protein>
    <submittedName>
        <fullName evidence="2">Uncharacterized protein</fullName>
    </submittedName>
</protein>
<comment type="caution">
    <text evidence="2">The sequence shown here is derived from an EMBL/GenBank/DDBJ whole genome shotgun (WGS) entry which is preliminary data.</text>
</comment>
<proteinExistence type="predicted"/>